<organism evidence="3 4">
    <name type="scientific">Pelagicoccus mobilis</name>
    <dbReference type="NCBI Taxonomy" id="415221"/>
    <lineage>
        <taxon>Bacteria</taxon>
        <taxon>Pseudomonadati</taxon>
        <taxon>Verrucomicrobiota</taxon>
        <taxon>Opitutia</taxon>
        <taxon>Puniceicoccales</taxon>
        <taxon>Pelagicoccaceae</taxon>
        <taxon>Pelagicoccus</taxon>
    </lineage>
</organism>
<dbReference type="Pfam" id="PF00311">
    <property type="entry name" value="PEPcase"/>
    <property type="match status" value="1"/>
</dbReference>
<reference evidence="3" key="1">
    <citation type="submission" date="2021-01" db="EMBL/GenBank/DDBJ databases">
        <title>Modified the classification status of verrucomicrobia.</title>
        <authorList>
            <person name="Feng X."/>
        </authorList>
    </citation>
    <scope>NUCLEOTIDE SEQUENCE</scope>
    <source>
        <strain evidence="3">KCTC 13126</strain>
    </source>
</reference>
<dbReference type="InterPro" id="IPR015813">
    <property type="entry name" value="Pyrv/PenolPyrv_kinase-like_dom"/>
</dbReference>
<name>A0A934VPL2_9BACT</name>
<dbReference type="GO" id="GO:0005829">
    <property type="term" value="C:cytosol"/>
    <property type="evidence" value="ECO:0007669"/>
    <property type="project" value="TreeGrafter"/>
</dbReference>
<dbReference type="Proteomes" id="UP000617628">
    <property type="component" value="Unassembled WGS sequence"/>
</dbReference>
<proteinExistence type="predicted"/>
<evidence type="ECO:0000256" key="1">
    <source>
        <dbReference type="ARBA" id="ARBA00003670"/>
    </source>
</evidence>
<dbReference type="GO" id="GO:0006099">
    <property type="term" value="P:tricarboxylic acid cycle"/>
    <property type="evidence" value="ECO:0007669"/>
    <property type="project" value="InterPro"/>
</dbReference>
<dbReference type="GO" id="GO:0008964">
    <property type="term" value="F:phosphoenolpyruvate carboxylase activity"/>
    <property type="evidence" value="ECO:0007669"/>
    <property type="project" value="InterPro"/>
</dbReference>
<dbReference type="EMBL" id="JAENIL010000003">
    <property type="protein sequence ID" value="MBK1875644.1"/>
    <property type="molecule type" value="Genomic_DNA"/>
</dbReference>
<dbReference type="PRINTS" id="PR00150">
    <property type="entry name" value="PEPCARBXLASE"/>
</dbReference>
<protein>
    <recommendedName>
        <fullName evidence="2">Phosphoenolpyruvate carboxylase</fullName>
    </recommendedName>
</protein>
<evidence type="ECO:0000256" key="2">
    <source>
        <dbReference type="ARBA" id="ARBA00022419"/>
    </source>
</evidence>
<evidence type="ECO:0000313" key="4">
    <source>
        <dbReference type="Proteomes" id="UP000617628"/>
    </source>
</evidence>
<keyword evidence="4" id="KW-1185">Reference proteome</keyword>
<accession>A0A934VPL2</accession>
<dbReference type="AlphaFoldDB" id="A0A934VPL2"/>
<dbReference type="SUPFAM" id="SSF51621">
    <property type="entry name" value="Phosphoenolpyruvate/pyruvate domain"/>
    <property type="match status" value="1"/>
</dbReference>
<sequence>MSSFEQQISAGLEKVDRDIDYLLACTSEVLEEIGEPELAPLLRREKPEAGEIPAEKSAQVLSIAFQIMNLVEENAANQAGRRLEIEGKTDADTGSWGYWLKRILENGTSKDELFDAIRRSEVHPVLTGHPTEAKRPSVLAQHRKLYELLLELENTMYTPVERGEFRDRIKSIIELIWRSGEILVEKPDVASERDNVLSYLTQKFPVAIEISDSRFRAAMSSAGIKWDESDTKTYPRIHLGSWVGGDRDGHPFVTSEVTAETFSELRKAALDTLARKLKQLSRDMALSKLFQSPPHYLIERLSELDPKCLNPADIEEPWSRFAELIRENLPRGKKANRGYSQPSNVIADLTLLQRSLKESGAGRLAQTYVMPIIRFVDTFGFHMASLDIRQNSGYHDRAISQLLVAAGVTDGENFADWTEEQRVAFLNEELCHARPFTQEHDQLELEAREAIGSLKVVANQVKTHGRAAVGQFVISMTRSLSDLLVMYALCREAGLTRMTDKGNICLIPISPLFETLDDLQNSEGIMEAFLSHPLTKASLPWQNRALDEGFANYGVPEIDPEAPLVQEAMLGYSDSNKDSGIIASQWGLFNAQSKLIALGEKHDVSIRFFHGRGGTVSRGAGPTHRFLEALPHGSLTQGSRVTEQGEVIAQKYGNFLTAARSLELLVAGSVGPQLAESPNKPSDALSEAMSFLSEYSAKKYRELLHEDDFLTFYRQATPIDALEQSRIGSRPSRRSGKPSLKDLRAIPWVFSWNQSRFYMPGWYGVGTSLAALKEEKPSLYAELKNSAKTWPFLRYVLYNIETSVESADTLMMESYAGLVSDKSVREKFMKLITDERAAVREALQDLLNGPLESRRPRFFKTLHARDKWLDLLHAQQLELLTTWRQSRSETDLRRVLQSINAIAAGLRTTG</sequence>
<dbReference type="RefSeq" id="WP_200353863.1">
    <property type="nucleotide sequence ID" value="NZ_JAENIL010000003.1"/>
</dbReference>
<dbReference type="InterPro" id="IPR021135">
    <property type="entry name" value="PEP_COase"/>
</dbReference>
<dbReference type="GO" id="GO:0015977">
    <property type="term" value="P:carbon fixation"/>
    <property type="evidence" value="ECO:0007669"/>
    <property type="project" value="InterPro"/>
</dbReference>
<evidence type="ECO:0000313" key="3">
    <source>
        <dbReference type="EMBL" id="MBK1875644.1"/>
    </source>
</evidence>
<gene>
    <name evidence="3" type="ORF">JIN87_02130</name>
</gene>
<dbReference type="Gene3D" id="1.20.1440.90">
    <property type="entry name" value="Phosphoenolpyruvate/pyruvate domain"/>
    <property type="match status" value="1"/>
</dbReference>
<comment type="function">
    <text evidence="1">Forms oxaloacetate, a four-carbon dicarboxylic acid source for the tricarboxylic acid cycle.</text>
</comment>
<dbReference type="PANTHER" id="PTHR30523">
    <property type="entry name" value="PHOSPHOENOLPYRUVATE CARBOXYLASE"/>
    <property type="match status" value="1"/>
</dbReference>
<dbReference type="PANTHER" id="PTHR30523:SF32">
    <property type="entry name" value="PHOSPHOENOLPYRUVATE CARBOXYLASE"/>
    <property type="match status" value="1"/>
</dbReference>
<comment type="caution">
    <text evidence="3">The sequence shown here is derived from an EMBL/GenBank/DDBJ whole genome shotgun (WGS) entry which is preliminary data.</text>
</comment>